<sequence>MPSSIPLAAIRILRPLQGHRPLSSNNLAALSNIQQAEEEHDRALQSNPTDPITLSNECDRTKSVEDLRDQLLKADFTDIEIVHVSLRTIVEVSDALAKEMKTYNDRGQELVVFQLCDGT</sequence>
<protein>
    <submittedName>
        <fullName evidence="2">Uncharacterized protein</fullName>
    </submittedName>
</protein>
<name>A0A9P6F264_9FUNG</name>
<evidence type="ECO:0000313" key="3">
    <source>
        <dbReference type="Proteomes" id="UP000723463"/>
    </source>
</evidence>
<dbReference type="EMBL" id="JAAAXW010000208">
    <property type="protein sequence ID" value="KAF9540261.1"/>
    <property type="molecule type" value="Genomic_DNA"/>
</dbReference>
<keyword evidence="3" id="KW-1185">Reference proteome</keyword>
<evidence type="ECO:0000313" key="2">
    <source>
        <dbReference type="EMBL" id="KAF9540261.1"/>
    </source>
</evidence>
<feature type="region of interest" description="Disordered" evidence="1">
    <location>
        <begin position="31"/>
        <end position="57"/>
    </location>
</feature>
<feature type="compositionally biased region" description="Polar residues" evidence="1">
    <location>
        <begin position="44"/>
        <end position="56"/>
    </location>
</feature>
<comment type="caution">
    <text evidence="2">The sequence shown here is derived from an EMBL/GenBank/DDBJ whole genome shotgun (WGS) entry which is preliminary data.</text>
</comment>
<dbReference type="Proteomes" id="UP000723463">
    <property type="component" value="Unassembled WGS sequence"/>
</dbReference>
<reference evidence="2" key="1">
    <citation type="journal article" date="2020" name="Fungal Divers.">
        <title>Resolving the Mortierellaceae phylogeny through synthesis of multi-gene phylogenetics and phylogenomics.</title>
        <authorList>
            <person name="Vandepol N."/>
            <person name="Liber J."/>
            <person name="Desiro A."/>
            <person name="Na H."/>
            <person name="Kennedy M."/>
            <person name="Barry K."/>
            <person name="Grigoriev I.V."/>
            <person name="Miller A.N."/>
            <person name="O'Donnell K."/>
            <person name="Stajich J.E."/>
            <person name="Bonito G."/>
        </authorList>
    </citation>
    <scope>NUCLEOTIDE SEQUENCE</scope>
    <source>
        <strain evidence="2">NRRL 2591</strain>
    </source>
</reference>
<gene>
    <name evidence="2" type="ORF">EC957_004463</name>
</gene>
<proteinExistence type="predicted"/>
<feature type="non-terminal residue" evidence="2">
    <location>
        <position position="119"/>
    </location>
</feature>
<organism evidence="2 3">
    <name type="scientific">Mortierella hygrophila</name>
    <dbReference type="NCBI Taxonomy" id="979708"/>
    <lineage>
        <taxon>Eukaryota</taxon>
        <taxon>Fungi</taxon>
        <taxon>Fungi incertae sedis</taxon>
        <taxon>Mucoromycota</taxon>
        <taxon>Mortierellomycotina</taxon>
        <taxon>Mortierellomycetes</taxon>
        <taxon>Mortierellales</taxon>
        <taxon>Mortierellaceae</taxon>
        <taxon>Mortierella</taxon>
    </lineage>
</organism>
<dbReference type="AlphaFoldDB" id="A0A9P6F264"/>
<accession>A0A9P6F264</accession>
<evidence type="ECO:0000256" key="1">
    <source>
        <dbReference type="SAM" id="MobiDB-lite"/>
    </source>
</evidence>